<reference evidence="1" key="1">
    <citation type="journal article" date="2020" name="Stud. Mycol.">
        <title>101 Dothideomycetes genomes: a test case for predicting lifestyles and emergence of pathogens.</title>
        <authorList>
            <person name="Haridas S."/>
            <person name="Albert R."/>
            <person name="Binder M."/>
            <person name="Bloem J."/>
            <person name="Labutti K."/>
            <person name="Salamov A."/>
            <person name="Andreopoulos B."/>
            <person name="Baker S."/>
            <person name="Barry K."/>
            <person name="Bills G."/>
            <person name="Bluhm B."/>
            <person name="Cannon C."/>
            <person name="Castanera R."/>
            <person name="Culley D."/>
            <person name="Daum C."/>
            <person name="Ezra D."/>
            <person name="Gonzalez J."/>
            <person name="Henrissat B."/>
            <person name="Kuo A."/>
            <person name="Liang C."/>
            <person name="Lipzen A."/>
            <person name="Lutzoni F."/>
            <person name="Magnuson J."/>
            <person name="Mondo S."/>
            <person name="Nolan M."/>
            <person name="Ohm R."/>
            <person name="Pangilinan J."/>
            <person name="Park H.-J."/>
            <person name="Ramirez L."/>
            <person name="Alfaro M."/>
            <person name="Sun H."/>
            <person name="Tritt A."/>
            <person name="Yoshinaga Y."/>
            <person name="Zwiers L.-H."/>
            <person name="Turgeon B."/>
            <person name="Goodwin S."/>
            <person name="Spatafora J."/>
            <person name="Crous P."/>
            <person name="Grigoriev I."/>
        </authorList>
    </citation>
    <scope>NUCLEOTIDE SEQUENCE</scope>
    <source>
        <strain evidence="1">CBS 119687</strain>
    </source>
</reference>
<sequence length="127" mass="14162">MRASSLLFSGVFSCSLYCPTSQPRCTRAGAIFFFTSPRLTVSNCKNSVTIVLKLFILDVVVMHPLWAHYIFSYSFLSRSESLRMRTFLSRDTGYAGTYSVTQSIVIIQAKLVNAKVTSAYSPSRPVP</sequence>
<dbReference type="EMBL" id="ML977517">
    <property type="protein sequence ID" value="KAF2124956.1"/>
    <property type="molecule type" value="Genomic_DNA"/>
</dbReference>
<gene>
    <name evidence="1" type="ORF">P153DRAFT_116965</name>
</gene>
<evidence type="ECO:0000313" key="1">
    <source>
        <dbReference type="EMBL" id="KAF2124956.1"/>
    </source>
</evidence>
<accession>A0A6A6A0B3</accession>
<organism evidence="1 2">
    <name type="scientific">Dothidotthia symphoricarpi CBS 119687</name>
    <dbReference type="NCBI Taxonomy" id="1392245"/>
    <lineage>
        <taxon>Eukaryota</taxon>
        <taxon>Fungi</taxon>
        <taxon>Dikarya</taxon>
        <taxon>Ascomycota</taxon>
        <taxon>Pezizomycotina</taxon>
        <taxon>Dothideomycetes</taxon>
        <taxon>Pleosporomycetidae</taxon>
        <taxon>Pleosporales</taxon>
        <taxon>Dothidotthiaceae</taxon>
        <taxon>Dothidotthia</taxon>
    </lineage>
</organism>
<dbReference type="RefSeq" id="XP_033519349.1">
    <property type="nucleotide sequence ID" value="XM_033661948.1"/>
</dbReference>
<dbReference type="GeneID" id="54402380"/>
<name>A0A6A6A0B3_9PLEO</name>
<protein>
    <submittedName>
        <fullName evidence="1">Uncharacterized protein</fullName>
    </submittedName>
</protein>
<dbReference type="Proteomes" id="UP000799771">
    <property type="component" value="Unassembled WGS sequence"/>
</dbReference>
<evidence type="ECO:0000313" key="2">
    <source>
        <dbReference type="Proteomes" id="UP000799771"/>
    </source>
</evidence>
<dbReference type="AlphaFoldDB" id="A0A6A6A0B3"/>
<proteinExistence type="predicted"/>
<keyword evidence="2" id="KW-1185">Reference proteome</keyword>